<protein>
    <submittedName>
        <fullName evidence="6">AcrR family transcriptional regulator</fullName>
    </submittedName>
</protein>
<keyword evidence="2 4" id="KW-0238">DNA-binding</keyword>
<dbReference type="Proteomes" id="UP001160334">
    <property type="component" value="Unassembled WGS sequence"/>
</dbReference>
<evidence type="ECO:0000256" key="3">
    <source>
        <dbReference type="ARBA" id="ARBA00023163"/>
    </source>
</evidence>
<comment type="caution">
    <text evidence="6">The sequence shown here is derived from an EMBL/GenBank/DDBJ whole genome shotgun (WGS) entry which is preliminary data.</text>
</comment>
<proteinExistence type="predicted"/>
<keyword evidence="7" id="KW-1185">Reference proteome</keyword>
<keyword evidence="3" id="KW-0804">Transcription</keyword>
<evidence type="ECO:0000256" key="2">
    <source>
        <dbReference type="ARBA" id="ARBA00023125"/>
    </source>
</evidence>
<dbReference type="PANTHER" id="PTHR30055:SF151">
    <property type="entry name" value="TRANSCRIPTIONAL REGULATORY PROTEIN"/>
    <property type="match status" value="1"/>
</dbReference>
<evidence type="ECO:0000313" key="6">
    <source>
        <dbReference type="EMBL" id="MDH6281402.1"/>
    </source>
</evidence>
<dbReference type="InterPro" id="IPR001647">
    <property type="entry name" value="HTH_TetR"/>
</dbReference>
<dbReference type="SUPFAM" id="SSF48498">
    <property type="entry name" value="Tetracyclin repressor-like, C-terminal domain"/>
    <property type="match status" value="1"/>
</dbReference>
<dbReference type="InterPro" id="IPR004111">
    <property type="entry name" value="Repressor_TetR_C"/>
</dbReference>
<dbReference type="RefSeq" id="WP_280760719.1">
    <property type="nucleotide sequence ID" value="NZ_JARXVC010000005.1"/>
</dbReference>
<dbReference type="EMBL" id="JARXVC010000005">
    <property type="protein sequence ID" value="MDH6281402.1"/>
    <property type="molecule type" value="Genomic_DNA"/>
</dbReference>
<dbReference type="InterPro" id="IPR036271">
    <property type="entry name" value="Tet_transcr_reg_TetR-rel_C_sf"/>
</dbReference>
<reference evidence="6 7" key="1">
    <citation type="submission" date="2023-04" db="EMBL/GenBank/DDBJ databases">
        <title>Forest soil microbial communities from Buena Vista Peninsula, Colon Province, Panama.</title>
        <authorList>
            <person name="Bouskill N."/>
        </authorList>
    </citation>
    <scope>NUCLEOTIDE SEQUENCE [LARGE SCALE GENOMIC DNA]</scope>
    <source>
        <strain evidence="6 7">CFH S0262</strain>
    </source>
</reference>
<feature type="DNA-binding region" description="H-T-H motif" evidence="4">
    <location>
        <begin position="59"/>
        <end position="78"/>
    </location>
</feature>
<dbReference type="Gene3D" id="1.10.10.60">
    <property type="entry name" value="Homeodomain-like"/>
    <property type="match status" value="1"/>
</dbReference>
<dbReference type="SUPFAM" id="SSF46689">
    <property type="entry name" value="Homeodomain-like"/>
    <property type="match status" value="1"/>
</dbReference>
<dbReference type="PROSITE" id="PS50977">
    <property type="entry name" value="HTH_TETR_2"/>
    <property type="match status" value="1"/>
</dbReference>
<gene>
    <name evidence="6" type="ORF">M2280_002622</name>
</gene>
<sequence length="261" mass="27705">MGSDAGGNAAARTMARLWAPPPLRDDGTDDSGDRPALTLEAIVDAATALADERGTAAVPLRAVGERLGCTAMALYTYVGGKDELLDVMYDRAHAGFTASTPTTVTAWTEQLLGLYVAHPWMLDLAHARPALGPHQQEVFESLLGTLLPAGIAHRDVAAIASSAFSLTAAAARTIVDARQAPDVTGSDDEQWWAERMDALAAAAPDFAVRFPLSTALMNADDRRSPTVPDDHDAPVMERAARDNLRRSVELLLAGAARQPRD</sequence>
<feature type="domain" description="HTH tetR-type" evidence="5">
    <location>
        <begin position="36"/>
        <end position="96"/>
    </location>
</feature>
<evidence type="ECO:0000256" key="1">
    <source>
        <dbReference type="ARBA" id="ARBA00023015"/>
    </source>
</evidence>
<dbReference type="Pfam" id="PF00440">
    <property type="entry name" value="TetR_N"/>
    <property type="match status" value="1"/>
</dbReference>
<accession>A0ABT6MAR5</accession>
<name>A0ABT6MAR5_9NOCA</name>
<evidence type="ECO:0000313" key="7">
    <source>
        <dbReference type="Proteomes" id="UP001160334"/>
    </source>
</evidence>
<dbReference type="Gene3D" id="1.10.357.10">
    <property type="entry name" value="Tetracycline Repressor, domain 2"/>
    <property type="match status" value="1"/>
</dbReference>
<dbReference type="InterPro" id="IPR009057">
    <property type="entry name" value="Homeodomain-like_sf"/>
</dbReference>
<evidence type="ECO:0000256" key="4">
    <source>
        <dbReference type="PROSITE-ProRule" id="PRU00335"/>
    </source>
</evidence>
<organism evidence="6 7">
    <name type="scientific">Prescottella agglutinans</name>
    <dbReference type="NCBI Taxonomy" id="1644129"/>
    <lineage>
        <taxon>Bacteria</taxon>
        <taxon>Bacillati</taxon>
        <taxon>Actinomycetota</taxon>
        <taxon>Actinomycetes</taxon>
        <taxon>Mycobacteriales</taxon>
        <taxon>Nocardiaceae</taxon>
        <taxon>Prescottella</taxon>
    </lineage>
</organism>
<dbReference type="PANTHER" id="PTHR30055">
    <property type="entry name" value="HTH-TYPE TRANSCRIPTIONAL REGULATOR RUTR"/>
    <property type="match status" value="1"/>
</dbReference>
<dbReference type="InterPro" id="IPR050109">
    <property type="entry name" value="HTH-type_TetR-like_transc_reg"/>
</dbReference>
<keyword evidence="1" id="KW-0805">Transcription regulation</keyword>
<dbReference type="Pfam" id="PF02909">
    <property type="entry name" value="TetR_C_1"/>
    <property type="match status" value="1"/>
</dbReference>
<evidence type="ECO:0000259" key="5">
    <source>
        <dbReference type="PROSITE" id="PS50977"/>
    </source>
</evidence>